<dbReference type="GO" id="GO:0016853">
    <property type="term" value="F:isomerase activity"/>
    <property type="evidence" value="ECO:0007669"/>
    <property type="project" value="UniProtKB-KW"/>
</dbReference>
<reference evidence="5 6" key="1">
    <citation type="journal article" date="2015" name="Genome Announc.">
        <title>Complete Genome Sequence of the Type Strain Corynebacterium testudinoris DSM 44614, Recovered from Necrotic Lesions in the Mouth of a Tortoise.</title>
        <authorList>
            <person name="Ruckert C."/>
            <person name="Kriete M."/>
            <person name="Jaenicke S."/>
            <person name="Winkler A."/>
            <person name="Tauch A."/>
        </authorList>
    </citation>
    <scope>NUCLEOTIDE SEQUENCE [LARGE SCALE GENOMIC DNA]</scope>
    <source>
        <strain evidence="5 6">DSM 44614</strain>
    </source>
</reference>
<dbReference type="SMART" id="SM00642">
    <property type="entry name" value="Aamy"/>
    <property type="match status" value="1"/>
</dbReference>
<name>A0A0G3H346_9CORY</name>
<dbReference type="EC" id="3.2.1.93" evidence="5"/>
<dbReference type="SUPFAM" id="SSF51011">
    <property type="entry name" value="Glycosyl hydrolase domain"/>
    <property type="match status" value="1"/>
</dbReference>
<dbReference type="PATRIC" id="fig|136857.5.peg.367"/>
<keyword evidence="3 5" id="KW-0326">Glycosidase</keyword>
<keyword evidence="6" id="KW-1185">Reference proteome</keyword>
<feature type="domain" description="Glycosyl hydrolase family 13 catalytic" evidence="4">
    <location>
        <begin position="10"/>
        <end position="413"/>
    </location>
</feature>
<dbReference type="GO" id="GO:0009313">
    <property type="term" value="P:oligosaccharide catabolic process"/>
    <property type="evidence" value="ECO:0007669"/>
    <property type="project" value="TreeGrafter"/>
</dbReference>
<dbReference type="InterPro" id="IPR006047">
    <property type="entry name" value="GH13_cat_dom"/>
</dbReference>
<dbReference type="OrthoDB" id="9043248at2"/>
<evidence type="ECO:0000256" key="3">
    <source>
        <dbReference type="ARBA" id="ARBA00023295"/>
    </source>
</evidence>
<dbReference type="Gene3D" id="3.90.400.10">
    <property type="entry name" value="Oligo-1,6-glucosidase, Domain 2"/>
    <property type="match status" value="1"/>
</dbReference>
<dbReference type="PANTHER" id="PTHR10357:SF217">
    <property type="entry name" value="TREHALOSE-6-PHOSPHATE HYDROLASE"/>
    <property type="match status" value="1"/>
</dbReference>
<dbReference type="Gene3D" id="3.20.20.80">
    <property type="entry name" value="Glycosidases"/>
    <property type="match status" value="1"/>
</dbReference>
<dbReference type="Pfam" id="PF00128">
    <property type="entry name" value="Alpha-amylase"/>
    <property type="match status" value="1"/>
</dbReference>
<dbReference type="KEGG" id="cted:CTEST_01880"/>
<proteinExistence type="inferred from homology"/>
<dbReference type="PANTHER" id="PTHR10357">
    <property type="entry name" value="ALPHA-AMYLASE FAMILY MEMBER"/>
    <property type="match status" value="1"/>
</dbReference>
<keyword evidence="2 5" id="KW-0378">Hydrolase</keyword>
<dbReference type="InterPro" id="IPR045857">
    <property type="entry name" value="O16G_dom_2"/>
</dbReference>
<dbReference type="InterPro" id="IPR013780">
    <property type="entry name" value="Glyco_hydro_b"/>
</dbReference>
<reference evidence="6" key="2">
    <citation type="submission" date="2015-05" db="EMBL/GenBank/DDBJ databases">
        <title>Complete genome sequence of Corynebacterium testudinoris DSM 44614, recovered from necrotic lesions in the mouth of a tortoise.</title>
        <authorList>
            <person name="Ruckert C."/>
            <person name="Albersmeier A."/>
            <person name="Winkler A."/>
            <person name="Tauch A."/>
        </authorList>
    </citation>
    <scope>NUCLEOTIDE SEQUENCE [LARGE SCALE GENOMIC DNA]</scope>
    <source>
        <strain evidence="6">DSM 44614</strain>
    </source>
</reference>
<dbReference type="SUPFAM" id="SSF51445">
    <property type="entry name" value="(Trans)glycosidases"/>
    <property type="match status" value="1"/>
</dbReference>
<comment type="similarity">
    <text evidence="1">Belongs to the glycosyl hydrolase 13 family.</text>
</comment>
<evidence type="ECO:0000313" key="5">
    <source>
        <dbReference type="EMBL" id="AKK07831.1"/>
    </source>
</evidence>
<dbReference type="FunFam" id="3.90.400.10:FF:000002">
    <property type="entry name" value="Sucrose isomerase"/>
    <property type="match status" value="1"/>
</dbReference>
<dbReference type="STRING" id="136857.CTEST_01880"/>
<dbReference type="EMBL" id="CP011545">
    <property type="protein sequence ID" value="AKK07831.1"/>
    <property type="molecule type" value="Genomic_DNA"/>
</dbReference>
<evidence type="ECO:0000256" key="1">
    <source>
        <dbReference type="ARBA" id="ARBA00008061"/>
    </source>
</evidence>
<accession>A0A0G3H346</accession>
<gene>
    <name evidence="5" type="primary">treA</name>
    <name evidence="5" type="ORF">CTEST_01880</name>
</gene>
<organism evidence="5 6">
    <name type="scientific">Corynebacterium testudinoris</name>
    <dbReference type="NCBI Taxonomy" id="136857"/>
    <lineage>
        <taxon>Bacteria</taxon>
        <taxon>Bacillati</taxon>
        <taxon>Actinomycetota</taxon>
        <taxon>Actinomycetes</taxon>
        <taxon>Mycobacteriales</taxon>
        <taxon>Corynebacteriaceae</taxon>
        <taxon>Corynebacterium</taxon>
    </lineage>
</organism>
<evidence type="ECO:0000259" key="4">
    <source>
        <dbReference type="SMART" id="SM00642"/>
    </source>
</evidence>
<dbReference type="FunFam" id="3.20.20.80:FF:000064">
    <property type="entry name" value="Oligo-1,6-glucosidase"/>
    <property type="match status" value="1"/>
</dbReference>
<dbReference type="AlphaFoldDB" id="A0A0G3H346"/>
<protein>
    <submittedName>
        <fullName evidence="5">Glycosidase</fullName>
        <ecNumber evidence="5">3.2.1.93</ecNumber>
    </submittedName>
</protein>
<dbReference type="Gene3D" id="2.60.40.1180">
    <property type="entry name" value="Golgi alpha-mannosidase II"/>
    <property type="match status" value="1"/>
</dbReference>
<dbReference type="NCBIfam" id="NF008183">
    <property type="entry name" value="PRK10933.1"/>
    <property type="match status" value="1"/>
</dbReference>
<dbReference type="RefSeq" id="WP_047252289.1">
    <property type="nucleotide sequence ID" value="NZ_CP011545.1"/>
</dbReference>
<dbReference type="InterPro" id="IPR017853">
    <property type="entry name" value="GH"/>
</dbReference>
<sequence>MSFRNKVVYQIYPKSFQDSDGDGVGDLRGLIQRVPYIAELGPDMVWFNPFFVSPQRDNGYDVADYRAIDPSMGTMEDLEELIAALASHNIGVMFDMVLNHSSTEHEWFQRALAGEQKYRDYYFIRPPGPDGGLPNNWESKFGGDAWAPFGDTGDYYLHLFDVTQADLNWRNPEVRREMADIVNFWADKGVTGFRFDVINLISKDEDLGSSPAGVDPRVMYTDGEHVDEWLHELNEASFGSIPEHITVGEMSSTTIDRCVSYSRPDNRELDMVFSFHHLKVDYPEGQKWALAPFEPMALAHKLNEWAEGMQDGGGWNALFLNNHDQPRALDRFGDAHTWRVESATMLATMINLLRGTPFIYMGEEIGMTDPEYAGIGSYVDVEARNAFSLLVDAGATSDDAFAIVAARARDNSRTPMQWDDSPGAGFTTGTPWLMPTNQDRINVRDELAEGRIFRHYQELFRLRREIPDIADGSYQAWNLDHDHVYAYLRDSVFVACNLTQEPTSIELPADFLHSRILINNYPGDLSTPDSPTLNLLPYQALALIKGES</sequence>
<dbReference type="Proteomes" id="UP000035540">
    <property type="component" value="Chromosome"/>
</dbReference>
<evidence type="ECO:0000256" key="2">
    <source>
        <dbReference type="ARBA" id="ARBA00022801"/>
    </source>
</evidence>
<dbReference type="GO" id="GO:0008788">
    <property type="term" value="F:alpha,alpha-phosphotrehalase activity"/>
    <property type="evidence" value="ECO:0007669"/>
    <property type="project" value="UniProtKB-EC"/>
</dbReference>
<dbReference type="GO" id="GO:0004556">
    <property type="term" value="F:alpha-amylase activity"/>
    <property type="evidence" value="ECO:0007669"/>
    <property type="project" value="TreeGrafter"/>
</dbReference>
<evidence type="ECO:0000313" key="6">
    <source>
        <dbReference type="Proteomes" id="UP000035540"/>
    </source>
</evidence>
<dbReference type="CDD" id="cd11333">
    <property type="entry name" value="AmyAc_SI_OligoGlu_DGase"/>
    <property type="match status" value="1"/>
</dbReference>